<evidence type="ECO:0000256" key="4">
    <source>
        <dbReference type="ARBA" id="ARBA00022807"/>
    </source>
</evidence>
<proteinExistence type="inferred from homology"/>
<evidence type="ECO:0000313" key="5">
    <source>
        <dbReference type="EMBL" id="WAQ92350.1"/>
    </source>
</evidence>
<accession>A0ABY7D534</accession>
<dbReference type="Gene3D" id="3.40.630.20">
    <property type="entry name" value="Peptidase C15, pyroglutamyl peptidase I-like"/>
    <property type="match status" value="1"/>
</dbReference>
<protein>
    <recommendedName>
        <fullName evidence="7">Pyroglutamyl-peptidase I</fullName>
    </recommendedName>
</protein>
<evidence type="ECO:0000313" key="6">
    <source>
        <dbReference type="Proteomes" id="UP001164743"/>
    </source>
</evidence>
<organism evidence="5 6">
    <name type="scientific">Puccinia triticina</name>
    <dbReference type="NCBI Taxonomy" id="208348"/>
    <lineage>
        <taxon>Eukaryota</taxon>
        <taxon>Fungi</taxon>
        <taxon>Dikarya</taxon>
        <taxon>Basidiomycota</taxon>
        <taxon>Pucciniomycotina</taxon>
        <taxon>Pucciniomycetes</taxon>
        <taxon>Pucciniales</taxon>
        <taxon>Pucciniaceae</taxon>
        <taxon>Puccinia</taxon>
    </lineage>
</organism>
<keyword evidence="3" id="KW-0378">Hydrolase</keyword>
<evidence type="ECO:0008006" key="7">
    <source>
        <dbReference type="Google" id="ProtNLM"/>
    </source>
</evidence>
<dbReference type="PANTHER" id="PTHR23402:SF1">
    <property type="entry name" value="PYROGLUTAMYL-PEPTIDASE I"/>
    <property type="match status" value="1"/>
</dbReference>
<evidence type="ECO:0000256" key="3">
    <source>
        <dbReference type="ARBA" id="ARBA00022801"/>
    </source>
</evidence>
<sequence>MPCVPTQRPLKVLLTGFGPFRTHETNASFEIVQRVVAESTRLEGVELVGHPEPVRVSYTAVDALLTQLYQTHPGLDLVIHTGIAGSLPRAHFLLEKIAHREHYLHPDVDGFVLDSFANLPTHNHSSPGPLSLSSSVDLLPLLQNVTDQISEPIDLKVSENAGRYLCEFIYYYSLQRFEKSTPRSSNVEEETEEREEDPVQLRRPVLFVHLPPLLNPFDIRLGALVLQTIILQIRALHFPSR</sequence>
<dbReference type="RefSeq" id="XP_053027905.1">
    <property type="nucleotide sequence ID" value="XM_053163929.1"/>
</dbReference>
<keyword evidence="2" id="KW-0645">Protease</keyword>
<dbReference type="Proteomes" id="UP001164743">
    <property type="component" value="Chromosome 16A"/>
</dbReference>
<name>A0ABY7D534_9BASI</name>
<evidence type="ECO:0000256" key="1">
    <source>
        <dbReference type="ARBA" id="ARBA00006641"/>
    </source>
</evidence>
<dbReference type="Pfam" id="PF01470">
    <property type="entry name" value="Peptidase_C15"/>
    <property type="match status" value="1"/>
</dbReference>
<dbReference type="SUPFAM" id="SSF53182">
    <property type="entry name" value="Pyrrolidone carboxyl peptidase (pyroglutamate aminopeptidase)"/>
    <property type="match status" value="1"/>
</dbReference>
<dbReference type="PANTHER" id="PTHR23402">
    <property type="entry name" value="PROTEASE FAMILY C15 PYROGLUTAMYL-PEPTIDASE I-RELATED"/>
    <property type="match status" value="1"/>
</dbReference>
<gene>
    <name evidence="5" type="ORF">PtA15_16A256</name>
</gene>
<evidence type="ECO:0000256" key="2">
    <source>
        <dbReference type="ARBA" id="ARBA00022670"/>
    </source>
</evidence>
<keyword evidence="6" id="KW-1185">Reference proteome</keyword>
<dbReference type="EMBL" id="CP110436">
    <property type="protein sequence ID" value="WAQ92350.1"/>
    <property type="molecule type" value="Genomic_DNA"/>
</dbReference>
<keyword evidence="4" id="KW-0788">Thiol protease</keyword>
<reference evidence="5" key="1">
    <citation type="submission" date="2022-10" db="EMBL/GenBank/DDBJ databases">
        <title>Puccinia triticina Genome sequencing and assembly.</title>
        <authorList>
            <person name="Li C."/>
        </authorList>
    </citation>
    <scope>NUCLEOTIDE SEQUENCE</scope>
    <source>
        <strain evidence="5">Pt15</strain>
    </source>
</reference>
<dbReference type="InterPro" id="IPR016125">
    <property type="entry name" value="Peptidase_C15-like"/>
</dbReference>
<comment type="similarity">
    <text evidence="1">Belongs to the peptidase C15 family.</text>
</comment>
<dbReference type="InterPro" id="IPR036440">
    <property type="entry name" value="Peptidase_C15-like_sf"/>
</dbReference>
<dbReference type="GeneID" id="77804824"/>